<name>A0A8X6X3Z9_9ARAC</name>
<proteinExistence type="predicted"/>
<dbReference type="EMBL" id="BMAV01004539">
    <property type="protein sequence ID" value="GFY45026.1"/>
    <property type="molecule type" value="Genomic_DNA"/>
</dbReference>
<organism evidence="1 2">
    <name type="scientific">Trichonephila inaurata madagascariensis</name>
    <dbReference type="NCBI Taxonomy" id="2747483"/>
    <lineage>
        <taxon>Eukaryota</taxon>
        <taxon>Metazoa</taxon>
        <taxon>Ecdysozoa</taxon>
        <taxon>Arthropoda</taxon>
        <taxon>Chelicerata</taxon>
        <taxon>Arachnida</taxon>
        <taxon>Araneae</taxon>
        <taxon>Araneomorphae</taxon>
        <taxon>Entelegynae</taxon>
        <taxon>Araneoidea</taxon>
        <taxon>Nephilidae</taxon>
        <taxon>Trichonephila</taxon>
        <taxon>Trichonephila inaurata</taxon>
    </lineage>
</organism>
<dbReference type="GO" id="GO:0003676">
    <property type="term" value="F:nucleic acid binding"/>
    <property type="evidence" value="ECO:0007669"/>
    <property type="project" value="InterPro"/>
</dbReference>
<comment type="caution">
    <text evidence="1">The sequence shown here is derived from an EMBL/GenBank/DDBJ whole genome shotgun (WGS) entry which is preliminary data.</text>
</comment>
<evidence type="ECO:0000313" key="1">
    <source>
        <dbReference type="EMBL" id="GFY45026.1"/>
    </source>
</evidence>
<evidence type="ECO:0000313" key="2">
    <source>
        <dbReference type="Proteomes" id="UP000886998"/>
    </source>
</evidence>
<dbReference type="Gene3D" id="3.30.420.10">
    <property type="entry name" value="Ribonuclease H-like superfamily/Ribonuclease H"/>
    <property type="match status" value="1"/>
</dbReference>
<gene>
    <name evidence="1" type="ORF">TNIN_415001</name>
</gene>
<accession>A0A8X6X3Z9</accession>
<dbReference type="OrthoDB" id="6433552at2759"/>
<dbReference type="InterPro" id="IPR036397">
    <property type="entry name" value="RNaseH_sf"/>
</dbReference>
<keyword evidence="2" id="KW-1185">Reference proteome</keyword>
<protein>
    <submittedName>
        <fullName evidence="1">Uncharacterized protein</fullName>
    </submittedName>
</protein>
<dbReference type="Proteomes" id="UP000886998">
    <property type="component" value="Unassembled WGS sequence"/>
</dbReference>
<sequence length="98" mass="11319">MVVPNILSVDQNTCRKYVFVGMLERIANELNLSTSFETYKEAWGFTYNPESKLYSMKWKSPRSPRLKKAGISESKFKVMLIVFFDMNGIVMLEVILIG</sequence>
<reference evidence="1" key="1">
    <citation type="submission" date="2020-08" db="EMBL/GenBank/DDBJ databases">
        <title>Multicomponent nature underlies the extraordinary mechanical properties of spider dragline silk.</title>
        <authorList>
            <person name="Kono N."/>
            <person name="Nakamura H."/>
            <person name="Mori M."/>
            <person name="Yoshida Y."/>
            <person name="Ohtoshi R."/>
            <person name="Malay A.D."/>
            <person name="Moran D.A.P."/>
            <person name="Tomita M."/>
            <person name="Numata K."/>
            <person name="Arakawa K."/>
        </authorList>
    </citation>
    <scope>NUCLEOTIDE SEQUENCE</scope>
</reference>
<dbReference type="AlphaFoldDB" id="A0A8X6X3Z9"/>